<evidence type="ECO:0000313" key="3">
    <source>
        <dbReference type="Proteomes" id="UP001612915"/>
    </source>
</evidence>
<evidence type="ECO:0000313" key="2">
    <source>
        <dbReference type="EMBL" id="MFI7586055.1"/>
    </source>
</evidence>
<feature type="transmembrane region" description="Helical" evidence="1">
    <location>
        <begin position="507"/>
        <end position="524"/>
    </location>
</feature>
<feature type="transmembrane region" description="Helical" evidence="1">
    <location>
        <begin position="393"/>
        <end position="415"/>
    </location>
</feature>
<keyword evidence="1" id="KW-0472">Membrane</keyword>
<feature type="transmembrane region" description="Helical" evidence="1">
    <location>
        <begin position="80"/>
        <end position="104"/>
    </location>
</feature>
<feature type="transmembrane region" description="Helical" evidence="1">
    <location>
        <begin position="334"/>
        <end position="358"/>
    </location>
</feature>
<keyword evidence="3" id="KW-1185">Reference proteome</keyword>
<feature type="transmembrane region" description="Helical" evidence="1">
    <location>
        <begin position="460"/>
        <end position="478"/>
    </location>
</feature>
<accession>A0ABW8AI67</accession>
<feature type="transmembrane region" description="Helical" evidence="1">
    <location>
        <begin position="236"/>
        <end position="256"/>
    </location>
</feature>
<feature type="transmembrane region" description="Helical" evidence="1">
    <location>
        <begin position="20"/>
        <end position="40"/>
    </location>
</feature>
<dbReference type="Proteomes" id="UP001612915">
    <property type="component" value="Unassembled WGS sequence"/>
</dbReference>
<dbReference type="RefSeq" id="WP_398275026.1">
    <property type="nucleotide sequence ID" value="NZ_JBITLV010000001.1"/>
</dbReference>
<name>A0ABW8AI67_9ACTN</name>
<gene>
    <name evidence="2" type="ORF">ACIB24_03145</name>
</gene>
<protein>
    <submittedName>
        <fullName evidence="2">ABC transporter permease</fullName>
    </submittedName>
</protein>
<feature type="transmembrane region" description="Helical" evidence="1">
    <location>
        <begin position="293"/>
        <end position="314"/>
    </location>
</feature>
<feature type="transmembrane region" description="Helical" evidence="1">
    <location>
        <begin position="435"/>
        <end position="453"/>
    </location>
</feature>
<feature type="transmembrane region" description="Helical" evidence="1">
    <location>
        <begin position="154"/>
        <end position="180"/>
    </location>
</feature>
<organism evidence="2 3">
    <name type="scientific">Spongisporangium articulatum</name>
    <dbReference type="NCBI Taxonomy" id="3362603"/>
    <lineage>
        <taxon>Bacteria</taxon>
        <taxon>Bacillati</taxon>
        <taxon>Actinomycetota</taxon>
        <taxon>Actinomycetes</taxon>
        <taxon>Kineosporiales</taxon>
        <taxon>Kineosporiaceae</taxon>
        <taxon>Spongisporangium</taxon>
    </lineage>
</organism>
<reference evidence="2 3" key="1">
    <citation type="submission" date="2024-10" db="EMBL/GenBank/DDBJ databases">
        <title>The Natural Products Discovery Center: Release of the First 8490 Sequenced Strains for Exploring Actinobacteria Biosynthetic Diversity.</title>
        <authorList>
            <person name="Kalkreuter E."/>
            <person name="Kautsar S.A."/>
            <person name="Yang D."/>
            <person name="Bader C.D."/>
            <person name="Teijaro C.N."/>
            <person name="Fluegel L."/>
            <person name="Davis C.M."/>
            <person name="Simpson J.R."/>
            <person name="Lauterbach L."/>
            <person name="Steele A.D."/>
            <person name="Gui C."/>
            <person name="Meng S."/>
            <person name="Li G."/>
            <person name="Viehrig K."/>
            <person name="Ye F."/>
            <person name="Su P."/>
            <person name="Kiefer A.F."/>
            <person name="Nichols A."/>
            <person name="Cepeda A.J."/>
            <person name="Yan W."/>
            <person name="Fan B."/>
            <person name="Jiang Y."/>
            <person name="Adhikari A."/>
            <person name="Zheng C.-J."/>
            <person name="Schuster L."/>
            <person name="Cowan T.M."/>
            <person name="Smanski M.J."/>
            <person name="Chevrette M.G."/>
            <person name="De Carvalho L.P.S."/>
            <person name="Shen B."/>
        </authorList>
    </citation>
    <scope>NUCLEOTIDE SEQUENCE [LARGE SCALE GENOMIC DNA]</scope>
    <source>
        <strain evidence="2 3">NPDC049639</strain>
    </source>
</reference>
<feature type="transmembrane region" description="Helical" evidence="1">
    <location>
        <begin position="192"/>
        <end position="216"/>
    </location>
</feature>
<dbReference type="EMBL" id="JBITLV010000001">
    <property type="protein sequence ID" value="MFI7586055.1"/>
    <property type="molecule type" value="Genomic_DNA"/>
</dbReference>
<sequence>MDDLTGVGHLLRLAARRDRVMLAVWLVAIVGTMAATVNSYQGLYPTTDDLRAVAAEVTGSPSLIAVSGPPFNLLSIGGLAAWKVGAFLAVLAAVLNVLLVVRHTRAEEESGRLEVLRASVVGRDAALAAALTLTVVVDGLIVGLVALACGGLGLAWSGAFALGLATGLTGLLFAGVAAVTAQVARVGRTADAIAFSVLTVAFVLRAVGDSSGPVALSWLSPIGWAQRVRPFAGERWWVLLLPLAGAVLLSAGAFALGRRRDFGEALLSDRDGPAAGTLDSPLELWWRLQRVTAVIWLVAYAATGLLFGTIVPGLDDMVSGNANLTDVLTRLGGAQGIIDAFIGVLIRMGGLLAAIYAVQAVLHVRAEETGGTAEPVLTTGTGRLRWAGAQLSLALLISTALLVLFGLGVGVGQWLADPSGADVHTVVDPTAGAILQLPAVWVVGGVALLLFGLLPRLTPVAWGVLGLVLGISWLGPLLELDQSLLDLSPFTHVPTIPGGPMRWAPELWLVALAIGLAVAGLTGWRRRDLSP</sequence>
<comment type="caution">
    <text evidence="2">The sequence shown here is derived from an EMBL/GenBank/DDBJ whole genome shotgun (WGS) entry which is preliminary data.</text>
</comment>
<keyword evidence="1" id="KW-0812">Transmembrane</keyword>
<keyword evidence="1" id="KW-1133">Transmembrane helix</keyword>
<feature type="transmembrane region" description="Helical" evidence="1">
    <location>
        <begin position="125"/>
        <end position="148"/>
    </location>
</feature>
<proteinExistence type="predicted"/>
<evidence type="ECO:0000256" key="1">
    <source>
        <dbReference type="SAM" id="Phobius"/>
    </source>
</evidence>